<organism evidence="8 9">
    <name type="scientific">Larimichthys crocea</name>
    <name type="common">Large yellow croaker</name>
    <name type="synonym">Pseudosciaena crocea</name>
    <dbReference type="NCBI Taxonomy" id="215358"/>
    <lineage>
        <taxon>Eukaryota</taxon>
        <taxon>Metazoa</taxon>
        <taxon>Chordata</taxon>
        <taxon>Craniata</taxon>
        <taxon>Vertebrata</taxon>
        <taxon>Euteleostomi</taxon>
        <taxon>Actinopterygii</taxon>
        <taxon>Neopterygii</taxon>
        <taxon>Teleostei</taxon>
        <taxon>Neoteleostei</taxon>
        <taxon>Acanthomorphata</taxon>
        <taxon>Eupercaria</taxon>
        <taxon>Sciaenidae</taxon>
        <taxon>Larimichthys</taxon>
    </lineage>
</organism>
<keyword evidence="6" id="KW-1133">Transmembrane helix</keyword>
<dbReference type="PANTHER" id="PTHR13943:SF77">
    <property type="entry name" value="LRAT DOMAIN-CONTAINING PROTEIN"/>
    <property type="match status" value="1"/>
</dbReference>
<evidence type="ECO:0000313" key="9">
    <source>
        <dbReference type="Proteomes" id="UP000424527"/>
    </source>
</evidence>
<dbReference type="Proteomes" id="UP000424527">
    <property type="component" value="Unassembled WGS sequence"/>
</dbReference>
<dbReference type="InterPro" id="IPR007053">
    <property type="entry name" value="LRAT_dom"/>
</dbReference>
<evidence type="ECO:0000256" key="5">
    <source>
        <dbReference type="SAM" id="Coils"/>
    </source>
</evidence>
<name>A0A6G0IDJ3_LARCR</name>
<proteinExistence type="inferred from homology"/>
<evidence type="ECO:0000256" key="1">
    <source>
        <dbReference type="ARBA" id="ARBA00007824"/>
    </source>
</evidence>
<dbReference type="AlphaFoldDB" id="A0A6G0IDJ3"/>
<keyword evidence="6" id="KW-0812">Transmembrane</keyword>
<keyword evidence="5" id="KW-0175">Coiled coil</keyword>
<comment type="similarity">
    <text evidence="1">Belongs to the H-rev107 family.</text>
</comment>
<dbReference type="Gene3D" id="3.90.1720.10">
    <property type="entry name" value="endopeptidase domain like (from Nostoc punctiforme)"/>
    <property type="match status" value="2"/>
</dbReference>
<protein>
    <recommendedName>
        <fullName evidence="7">LRAT domain-containing protein</fullName>
    </recommendedName>
</protein>
<dbReference type="Pfam" id="PF04970">
    <property type="entry name" value="LRAT"/>
    <property type="match status" value="2"/>
</dbReference>
<dbReference type="GO" id="GO:0004623">
    <property type="term" value="F:phospholipase A2 activity"/>
    <property type="evidence" value="ECO:0007669"/>
    <property type="project" value="TreeGrafter"/>
</dbReference>
<reference evidence="8 9" key="1">
    <citation type="submission" date="2019-07" db="EMBL/GenBank/DDBJ databases">
        <title>Chromosome genome assembly for large yellow croaker.</title>
        <authorList>
            <person name="Xiao S."/>
        </authorList>
    </citation>
    <scope>NUCLEOTIDE SEQUENCE [LARGE SCALE GENOMIC DNA]</scope>
    <source>
        <strain evidence="8">JMULYC20181020</strain>
        <tissue evidence="8">Muscle</tissue>
    </source>
</reference>
<evidence type="ECO:0000256" key="6">
    <source>
        <dbReference type="SAM" id="Phobius"/>
    </source>
</evidence>
<dbReference type="GO" id="GO:0070292">
    <property type="term" value="P:N-acylphosphatidylethanolamine metabolic process"/>
    <property type="evidence" value="ECO:0007669"/>
    <property type="project" value="TreeGrafter"/>
</dbReference>
<dbReference type="InterPro" id="IPR051496">
    <property type="entry name" value="H-rev107_PLA/AT"/>
</dbReference>
<dbReference type="EMBL" id="REGW02000012">
    <property type="protein sequence ID" value="KAE8289351.1"/>
    <property type="molecule type" value="Genomic_DNA"/>
</dbReference>
<evidence type="ECO:0000259" key="7">
    <source>
        <dbReference type="PROSITE" id="PS51934"/>
    </source>
</evidence>
<keyword evidence="2" id="KW-0808">Transferase</keyword>
<feature type="transmembrane region" description="Helical" evidence="6">
    <location>
        <begin position="425"/>
        <end position="444"/>
    </location>
</feature>
<keyword evidence="6" id="KW-0472">Membrane</keyword>
<evidence type="ECO:0000256" key="4">
    <source>
        <dbReference type="ARBA" id="ARBA00023098"/>
    </source>
</evidence>
<dbReference type="PROSITE" id="PS51934">
    <property type="entry name" value="LRAT"/>
    <property type="match status" value="2"/>
</dbReference>
<dbReference type="GO" id="GO:0005737">
    <property type="term" value="C:cytoplasm"/>
    <property type="evidence" value="ECO:0007669"/>
    <property type="project" value="TreeGrafter"/>
</dbReference>
<feature type="domain" description="LRAT" evidence="7">
    <location>
        <begin position="260"/>
        <end position="380"/>
    </location>
</feature>
<keyword evidence="3" id="KW-0378">Hydrolase</keyword>
<feature type="coiled-coil region" evidence="5">
    <location>
        <begin position="394"/>
        <end position="421"/>
    </location>
</feature>
<evidence type="ECO:0000256" key="2">
    <source>
        <dbReference type="ARBA" id="ARBA00022679"/>
    </source>
</evidence>
<evidence type="ECO:0000313" key="8">
    <source>
        <dbReference type="EMBL" id="KAE8289351.1"/>
    </source>
</evidence>
<dbReference type="GO" id="GO:0016410">
    <property type="term" value="F:N-acyltransferase activity"/>
    <property type="evidence" value="ECO:0007669"/>
    <property type="project" value="TreeGrafter"/>
</dbReference>
<comment type="caution">
    <text evidence="8">The sequence shown here is derived from an EMBL/GenBank/DDBJ whole genome shotgun (WGS) entry which is preliminary data.</text>
</comment>
<feature type="domain" description="LRAT" evidence="7">
    <location>
        <begin position="21"/>
        <end position="129"/>
    </location>
</feature>
<gene>
    <name evidence="8" type="ORF">D5F01_LYC13240</name>
</gene>
<dbReference type="PANTHER" id="PTHR13943">
    <property type="entry name" value="HRAS-LIKE SUPPRESSOR - RELATED"/>
    <property type="match status" value="1"/>
</dbReference>
<dbReference type="GO" id="GO:0008970">
    <property type="term" value="F:phospholipase A1 activity"/>
    <property type="evidence" value="ECO:0007669"/>
    <property type="project" value="TreeGrafter"/>
</dbReference>
<accession>A0A6G0IDJ3</accession>
<sequence length="451" mass="51768">MKAPRPAVVAYKFGDIIEFGRGCPCKPAFKHYGIYVGPERVINVGQGDNDIFHRTLTGCTFGKLANTRGKWIKEKVDNYLDDYVDPSTNDEVKTRISEAIENCPRYHVTNRNCEHLATFVRYGLRVSMQAGTAVKFVQDIKQGSQNKMKIQQRQQADLEAVEQQYRRASTISLQKGVKRFIFTTQSPSSKHIMLSTAGNMKILILVALILQVIIVQETDGYRRASTISLQKGVKRFIFTTQSPSSKHTMYEFGDIIEFPRGRGSFTAYKHYAIYVGPQSGVNIGQGNNDIFHHTGKKCEFGKLQDTRGQLRERVDNYLEKPGLLPKEDLEWVAKLTRKENIIRRINELKKKENWGKYAVSSNNCEHLATYVRYGERLSIQDGTFVGSLQQRLENKQNTQALAKLEEKIEELRKEAERQRASDPSLMLSVFALALILILILYYFFQKYFYQK</sequence>
<evidence type="ECO:0000256" key="3">
    <source>
        <dbReference type="ARBA" id="ARBA00022801"/>
    </source>
</evidence>
<keyword evidence="4" id="KW-0443">Lipid metabolism</keyword>
<keyword evidence="9" id="KW-1185">Reference proteome</keyword>